<dbReference type="PANTHER" id="PTHR11439">
    <property type="entry name" value="GAG-POL-RELATED RETROTRANSPOSON"/>
    <property type="match status" value="1"/>
</dbReference>
<reference evidence="4" key="1">
    <citation type="journal article" date="2022" name="Int. J. Mol. Sci.">
        <title>Draft Genome of Tanacetum Coccineum: Genomic Comparison of Closely Related Tanacetum-Family Plants.</title>
        <authorList>
            <person name="Yamashiro T."/>
            <person name="Shiraishi A."/>
            <person name="Nakayama K."/>
            <person name="Satake H."/>
        </authorList>
    </citation>
    <scope>NUCLEOTIDE SEQUENCE</scope>
</reference>
<comment type="caution">
    <text evidence="4">The sequence shown here is derived from an EMBL/GenBank/DDBJ whole genome shotgun (WGS) entry which is preliminary data.</text>
</comment>
<dbReference type="InterPro" id="IPR013103">
    <property type="entry name" value="RVT_2"/>
</dbReference>
<sequence length="999" mass="112959">MTDLKPILRYVQDTRCSTSEYCVYLGDNLISWSSKRQPTVSRSSAEAEYHGVANVVSESCWLHNLLLELHFPFQKDTLVYCDNSVVYLLFVICLVYLLFVAMAAVTINALDAGNPLFLQNNDCSNVPIIGFKLTGTENYKMWSTAMKIALVGKNKFGFVDGTCVKPVTSPVLAQQWEKCNAIDKLEETYDKMDGFVIFNVIHKINGLKQGESSIPEYYHKLNSLWREFETLTLLPACTCAAHEGVLNHNQLVRLMQFLMGINDVYQNIRSNILARDPLPDVKEAFNVVSREESHRGLHSGSGSRANQHFIVSTKNMFNVTDISGLNLTVGHPNGTLAKISAIRNLRLTANVVLFDVLVVPEYNVSLMSMHKLIKDSKLFVGFDETKCYIQDSNLIKTIGTRSEVVGLYLFDVEQSGDLVYLDLWGPYKVVSRDGYKYFLTIVDDYSRAVWLSDNGTEFVNNKLAVFYKEKGIIHETSCAHTPQQNGILERKHRHLLNMARGLPHLSCLDPPLTSVDEDATFATSLTENTNISEGQHGTDASIPRIISDGLNSSNSGDEPQTVRKSDRVRSLPSKFNDYVMPSNKKYGIEKHVNYSKLSLVNIWIEAMHNEMEALFKNKTWVLVDLPPNRKTIGCKWLWKIKYKSSGEIERYKARLVAKGFSQRNEIDYEETFSPVVKMVSVRCIISLAVHYNWPFFQLDVNNAFLYEDLHEDYKWIFPPDTMSYTPYETRSCKLVKKSSSLMDLNKLLVLENKNGLCLSQRKYCMELLSEYGLLACKPVATPMQQNHMHSPLQSYFPAGLRVLKYLKQSPGAGIQFYNGNKMSLHAYSDADWAKCLISRKFVYGFCVYFCGNLVSWKSKKQATISSTSAIQIAVNPVFHEKIKHFEIDVHLVREKVSSGAISTVKINSAENIADVFTKGLSITQHKQFCLRLNLVDMFQGLNVASQLIRTIKSRKLAPEKKKDKATYRLFRRVSELIEAPDGGLTGGGVDSGSIFIGAE</sequence>
<keyword evidence="5" id="KW-1185">Reference proteome</keyword>
<dbReference type="Proteomes" id="UP001151760">
    <property type="component" value="Unassembled WGS sequence"/>
</dbReference>
<dbReference type="PROSITE" id="PS50994">
    <property type="entry name" value="INTEGRASE"/>
    <property type="match status" value="1"/>
</dbReference>
<dbReference type="InterPro" id="IPR012337">
    <property type="entry name" value="RNaseH-like_sf"/>
</dbReference>
<dbReference type="SUPFAM" id="SSF53098">
    <property type="entry name" value="Ribonuclease H-like"/>
    <property type="match status" value="1"/>
</dbReference>
<evidence type="ECO:0000313" key="4">
    <source>
        <dbReference type="EMBL" id="GJT84700.1"/>
    </source>
</evidence>
<dbReference type="EMBL" id="BQNB010019382">
    <property type="protein sequence ID" value="GJT84700.1"/>
    <property type="molecule type" value="Genomic_DNA"/>
</dbReference>
<feature type="transmembrane region" description="Helical" evidence="2">
    <location>
        <begin position="85"/>
        <end position="110"/>
    </location>
</feature>
<protein>
    <submittedName>
        <fullName evidence="4">Ribonuclease H-like domain-containing protein</fullName>
    </submittedName>
</protein>
<name>A0ABQ5HAI3_9ASTR</name>
<feature type="compositionally biased region" description="Polar residues" evidence="1">
    <location>
        <begin position="549"/>
        <end position="558"/>
    </location>
</feature>
<dbReference type="InterPro" id="IPR001584">
    <property type="entry name" value="Integrase_cat-core"/>
</dbReference>
<dbReference type="InterPro" id="IPR043502">
    <property type="entry name" value="DNA/RNA_pol_sf"/>
</dbReference>
<feature type="region of interest" description="Disordered" evidence="1">
    <location>
        <begin position="527"/>
        <end position="567"/>
    </location>
</feature>
<dbReference type="Gene3D" id="3.30.420.10">
    <property type="entry name" value="Ribonuclease H-like superfamily/Ribonuclease H"/>
    <property type="match status" value="1"/>
</dbReference>
<dbReference type="CDD" id="cd09272">
    <property type="entry name" value="RNase_HI_RT_Ty1"/>
    <property type="match status" value="2"/>
</dbReference>
<organism evidence="4 5">
    <name type="scientific">Tanacetum coccineum</name>
    <dbReference type="NCBI Taxonomy" id="301880"/>
    <lineage>
        <taxon>Eukaryota</taxon>
        <taxon>Viridiplantae</taxon>
        <taxon>Streptophyta</taxon>
        <taxon>Embryophyta</taxon>
        <taxon>Tracheophyta</taxon>
        <taxon>Spermatophyta</taxon>
        <taxon>Magnoliopsida</taxon>
        <taxon>eudicotyledons</taxon>
        <taxon>Gunneridae</taxon>
        <taxon>Pentapetalae</taxon>
        <taxon>asterids</taxon>
        <taxon>campanulids</taxon>
        <taxon>Asterales</taxon>
        <taxon>Asteraceae</taxon>
        <taxon>Asteroideae</taxon>
        <taxon>Anthemideae</taxon>
        <taxon>Anthemidinae</taxon>
        <taxon>Tanacetum</taxon>
    </lineage>
</organism>
<evidence type="ECO:0000256" key="1">
    <source>
        <dbReference type="SAM" id="MobiDB-lite"/>
    </source>
</evidence>
<dbReference type="Pfam" id="PF14244">
    <property type="entry name" value="Retrotran_gag_3"/>
    <property type="match status" value="1"/>
</dbReference>
<keyword evidence="2" id="KW-0472">Membrane</keyword>
<accession>A0ABQ5HAI3</accession>
<dbReference type="InterPro" id="IPR036397">
    <property type="entry name" value="RNaseH_sf"/>
</dbReference>
<evidence type="ECO:0000313" key="5">
    <source>
        <dbReference type="Proteomes" id="UP001151760"/>
    </source>
</evidence>
<feature type="domain" description="Integrase catalytic" evidence="3">
    <location>
        <begin position="451"/>
        <end position="551"/>
    </location>
</feature>
<proteinExistence type="predicted"/>
<reference evidence="4" key="2">
    <citation type="submission" date="2022-01" db="EMBL/GenBank/DDBJ databases">
        <authorList>
            <person name="Yamashiro T."/>
            <person name="Shiraishi A."/>
            <person name="Satake H."/>
            <person name="Nakayama K."/>
        </authorList>
    </citation>
    <scope>NUCLEOTIDE SEQUENCE</scope>
</reference>
<gene>
    <name evidence="4" type="ORF">Tco_1066417</name>
</gene>
<keyword evidence="2" id="KW-0812">Transmembrane</keyword>
<dbReference type="Pfam" id="PF07727">
    <property type="entry name" value="RVT_2"/>
    <property type="match status" value="1"/>
</dbReference>
<dbReference type="PANTHER" id="PTHR11439:SF508">
    <property type="entry name" value="RNA-DIRECTED DNA POLYMERASE"/>
    <property type="match status" value="1"/>
</dbReference>
<evidence type="ECO:0000259" key="3">
    <source>
        <dbReference type="PROSITE" id="PS50994"/>
    </source>
</evidence>
<evidence type="ECO:0000256" key="2">
    <source>
        <dbReference type="SAM" id="Phobius"/>
    </source>
</evidence>
<dbReference type="SUPFAM" id="SSF56672">
    <property type="entry name" value="DNA/RNA polymerases"/>
    <property type="match status" value="1"/>
</dbReference>
<dbReference type="InterPro" id="IPR029472">
    <property type="entry name" value="Copia-like_N"/>
</dbReference>
<keyword evidence="2" id="KW-1133">Transmembrane helix</keyword>